<gene>
    <name evidence="2" type="ORF">KBTEX_02660</name>
</gene>
<evidence type="ECO:0000313" key="2">
    <source>
        <dbReference type="EMBL" id="QEA06328.1"/>
    </source>
</evidence>
<dbReference type="InterPro" id="IPR025948">
    <property type="entry name" value="HTH-like_dom"/>
</dbReference>
<dbReference type="GO" id="GO:0015074">
    <property type="term" value="P:DNA integration"/>
    <property type="evidence" value="ECO:0007669"/>
    <property type="project" value="InterPro"/>
</dbReference>
<dbReference type="Pfam" id="PF00665">
    <property type="entry name" value="rve"/>
    <property type="match status" value="1"/>
</dbReference>
<dbReference type="NCBIfam" id="NF033516">
    <property type="entry name" value="transpos_IS3"/>
    <property type="match status" value="1"/>
</dbReference>
<dbReference type="SUPFAM" id="SSF53098">
    <property type="entry name" value="Ribonuclease H-like"/>
    <property type="match status" value="1"/>
</dbReference>
<dbReference type="InterPro" id="IPR036397">
    <property type="entry name" value="RNaseH_sf"/>
</dbReference>
<reference evidence="2" key="1">
    <citation type="submission" date="2019-06" db="EMBL/GenBank/DDBJ databases">
        <authorList>
            <person name="Murdoch R.W."/>
            <person name="Fathepure B."/>
        </authorList>
    </citation>
    <scope>NUCLEOTIDE SEQUENCE</scope>
</reference>
<dbReference type="InterPro" id="IPR050900">
    <property type="entry name" value="Transposase_IS3/IS150/IS904"/>
</dbReference>
<dbReference type="InterPro" id="IPR048020">
    <property type="entry name" value="Transpos_IS3"/>
</dbReference>
<evidence type="ECO:0000259" key="1">
    <source>
        <dbReference type="PROSITE" id="PS50994"/>
    </source>
</evidence>
<proteinExistence type="predicted"/>
<dbReference type="PANTHER" id="PTHR46889">
    <property type="entry name" value="TRANSPOSASE INSF FOR INSERTION SEQUENCE IS3B-RELATED"/>
    <property type="match status" value="1"/>
</dbReference>
<name>A0A5B8REI6_9ZZZZ</name>
<dbReference type="InterPro" id="IPR012337">
    <property type="entry name" value="RNaseH-like_sf"/>
</dbReference>
<dbReference type="Gene3D" id="3.30.420.10">
    <property type="entry name" value="Ribonuclease H-like superfamily/Ribonuclease H"/>
    <property type="match status" value="1"/>
</dbReference>
<accession>A0A5B8REI6</accession>
<organism evidence="2">
    <name type="scientific">uncultured organism</name>
    <dbReference type="NCBI Taxonomy" id="155900"/>
    <lineage>
        <taxon>unclassified sequences</taxon>
        <taxon>environmental samples</taxon>
    </lineage>
</organism>
<dbReference type="AlphaFoldDB" id="A0A5B8REI6"/>
<feature type="domain" description="Integrase catalytic" evidence="1">
    <location>
        <begin position="106"/>
        <end position="275"/>
    </location>
</feature>
<dbReference type="EMBL" id="MN079137">
    <property type="protein sequence ID" value="QEA06328.1"/>
    <property type="molecule type" value="Genomic_DNA"/>
</dbReference>
<dbReference type="PANTHER" id="PTHR46889:SF5">
    <property type="entry name" value="INTEGRASE PROTEIN"/>
    <property type="match status" value="1"/>
</dbReference>
<dbReference type="PROSITE" id="PS50994">
    <property type="entry name" value="INTEGRASE"/>
    <property type="match status" value="1"/>
</dbReference>
<protein>
    <submittedName>
        <fullName evidence="2">IS3 family transposase ISMaq2</fullName>
    </submittedName>
</protein>
<dbReference type="InterPro" id="IPR001584">
    <property type="entry name" value="Integrase_cat-core"/>
</dbReference>
<dbReference type="Pfam" id="PF13276">
    <property type="entry name" value="HTH_21"/>
    <property type="match status" value="1"/>
</dbReference>
<dbReference type="GO" id="GO:0003676">
    <property type="term" value="F:nucleic acid binding"/>
    <property type="evidence" value="ECO:0007669"/>
    <property type="project" value="InterPro"/>
</dbReference>
<sequence>MKRVAEVLGVARSNLIERLAGRQRGRPPRYCKADDERLLPQVREICSQRAANGYRRVTAHLNRQLHERGEARVNPKRIYRIMKADGLLLARYTGRPEVRSHEGKIITLKPDLRWCSDVLEIRCWNGEAVRVAFSLDCCDREAMRYVATTGGVTAQMIQDLLTESVEHRFGAVTKLARPIEWLTDNGSCYTDRETRAFAKDLGFVVCTTAVRSPQSNGMAEAFVKTFKRDYVYLNDLPDAATVMAKLPAWFEDYNRWHPHKELKMCSPWEYRQSLGKTGSD</sequence>